<gene>
    <name evidence="2" type="ORF">J6I44_05990</name>
</gene>
<evidence type="ECO:0000313" key="2">
    <source>
        <dbReference type="EMBL" id="MCW9706394.1"/>
    </source>
</evidence>
<accession>A0ABT3PKE1</accession>
<evidence type="ECO:0000256" key="1">
    <source>
        <dbReference type="SAM" id="Phobius"/>
    </source>
</evidence>
<proteinExistence type="predicted"/>
<organism evidence="2 3">
    <name type="scientific">Fodinibius salsisoli</name>
    <dbReference type="NCBI Taxonomy" id="2820877"/>
    <lineage>
        <taxon>Bacteria</taxon>
        <taxon>Pseudomonadati</taxon>
        <taxon>Balneolota</taxon>
        <taxon>Balneolia</taxon>
        <taxon>Balneolales</taxon>
        <taxon>Balneolaceae</taxon>
        <taxon>Fodinibius</taxon>
    </lineage>
</organism>
<evidence type="ECO:0000313" key="3">
    <source>
        <dbReference type="Proteomes" id="UP001207918"/>
    </source>
</evidence>
<comment type="caution">
    <text evidence="2">The sequence shown here is derived from an EMBL/GenBank/DDBJ whole genome shotgun (WGS) entry which is preliminary data.</text>
</comment>
<dbReference type="EMBL" id="JAGGJA010000003">
    <property type="protein sequence ID" value="MCW9706394.1"/>
    <property type="molecule type" value="Genomic_DNA"/>
</dbReference>
<dbReference type="InterPro" id="IPR046125">
    <property type="entry name" value="DUF6122"/>
</dbReference>
<keyword evidence="3" id="KW-1185">Reference proteome</keyword>
<dbReference type="Proteomes" id="UP001207918">
    <property type="component" value="Unassembled WGS sequence"/>
</dbReference>
<dbReference type="Pfam" id="PF19617">
    <property type="entry name" value="DUF6122"/>
    <property type="match status" value="1"/>
</dbReference>
<keyword evidence="1" id="KW-1133">Transmembrane helix</keyword>
<keyword evidence="1" id="KW-0812">Transmembrane</keyword>
<sequence>MVVDLDHLLADPIYDPERCSIGFHPLHTTPAIILYGLMFLIPLLLKSKGETLSHQSGQGIIHLVGLGLLIHMLLDGVDCMF</sequence>
<keyword evidence="1" id="KW-0472">Membrane</keyword>
<reference evidence="2 3" key="1">
    <citation type="submission" date="2021-03" db="EMBL/GenBank/DDBJ databases">
        <title>Aliifodinibius sp. nov., a new bacterium isolated from saline soil.</title>
        <authorList>
            <person name="Galisteo C."/>
            <person name="De La Haba R."/>
            <person name="Sanchez-Porro C."/>
            <person name="Ventosa A."/>
        </authorList>
    </citation>
    <scope>NUCLEOTIDE SEQUENCE [LARGE SCALE GENOMIC DNA]</scope>
    <source>
        <strain evidence="2 3">1BSP15-2V2</strain>
    </source>
</reference>
<protein>
    <recommendedName>
        <fullName evidence="4">LexA-binding, inner membrane-associated hydrolase</fullName>
    </recommendedName>
</protein>
<evidence type="ECO:0008006" key="4">
    <source>
        <dbReference type="Google" id="ProtNLM"/>
    </source>
</evidence>
<name>A0ABT3PKE1_9BACT</name>
<feature type="transmembrane region" description="Helical" evidence="1">
    <location>
        <begin position="26"/>
        <end position="45"/>
    </location>
</feature>
<feature type="transmembrane region" description="Helical" evidence="1">
    <location>
        <begin position="57"/>
        <end position="74"/>
    </location>
</feature>